<dbReference type="RefSeq" id="WP_142081638.1">
    <property type="nucleotide sequence ID" value="NZ_VFPV01000001.1"/>
</dbReference>
<dbReference type="Pfam" id="PF10670">
    <property type="entry name" value="DUF4198"/>
    <property type="match status" value="1"/>
</dbReference>
<accession>A0A543LKF4</accession>
<evidence type="ECO:0000256" key="1">
    <source>
        <dbReference type="SAM" id="SignalP"/>
    </source>
</evidence>
<protein>
    <submittedName>
        <fullName evidence="2">Putative GH25 family protein</fullName>
    </submittedName>
</protein>
<feature type="chain" id="PRO_5022212057" evidence="1">
    <location>
        <begin position="32"/>
        <end position="245"/>
    </location>
</feature>
<proteinExistence type="predicted"/>
<name>A0A543LKF4_9BURK</name>
<dbReference type="Proteomes" id="UP000316993">
    <property type="component" value="Unassembled WGS sequence"/>
</dbReference>
<gene>
    <name evidence="2" type="ORF">BDD18_0910</name>
</gene>
<dbReference type="SUPFAM" id="SSF49478">
    <property type="entry name" value="Cna protein B-type domain"/>
    <property type="match status" value="1"/>
</dbReference>
<feature type="signal peptide" evidence="1">
    <location>
        <begin position="1"/>
        <end position="31"/>
    </location>
</feature>
<keyword evidence="1" id="KW-0732">Signal</keyword>
<organism evidence="2 3">
    <name type="scientific">Acidovorax temperans</name>
    <dbReference type="NCBI Taxonomy" id="80878"/>
    <lineage>
        <taxon>Bacteria</taxon>
        <taxon>Pseudomonadati</taxon>
        <taxon>Pseudomonadota</taxon>
        <taxon>Betaproteobacteria</taxon>
        <taxon>Burkholderiales</taxon>
        <taxon>Comamonadaceae</taxon>
        <taxon>Acidovorax</taxon>
    </lineage>
</organism>
<reference evidence="2 3" key="1">
    <citation type="submission" date="2019-06" db="EMBL/GenBank/DDBJ databases">
        <title>Genomic Encyclopedia of Archaeal and Bacterial Type Strains, Phase II (KMG-II): from individual species to whole genera.</title>
        <authorList>
            <person name="Goeker M."/>
        </authorList>
    </citation>
    <scope>NUCLEOTIDE SEQUENCE [LARGE SCALE GENOMIC DNA]</scope>
    <source>
        <strain evidence="2 3">DSM 7270</strain>
    </source>
</reference>
<sequence length="245" mass="26112">MNQRLHTRATGLTRSLIAAALLATTGLAAQAHQVWLEHSGSQAKLHFGEYNDNVRETSPGLLDKFKGVPMLEQSVAGAKQRVEGQLTKEAFTYTTAANAETLFADAAYPLIDRTKANLPPLLWKPTARWVASLAKPVAPTAALDLVPTGKPGQLKVVFNGAPLPKAKVELVSPSGWAREATSGDDGTVTFALPWKGQYVAEVKHSDKTPGEAQGQKYGEVSHLITLSFVQAEGMTSPAMPAGHAH</sequence>
<dbReference type="EMBL" id="VFPV01000001">
    <property type="protein sequence ID" value="TQN07762.1"/>
    <property type="molecule type" value="Genomic_DNA"/>
</dbReference>
<evidence type="ECO:0000313" key="2">
    <source>
        <dbReference type="EMBL" id="TQN07762.1"/>
    </source>
</evidence>
<dbReference type="AlphaFoldDB" id="A0A543LKF4"/>
<comment type="caution">
    <text evidence="2">The sequence shown here is derived from an EMBL/GenBank/DDBJ whole genome shotgun (WGS) entry which is preliminary data.</text>
</comment>
<dbReference type="InterPro" id="IPR019613">
    <property type="entry name" value="DUF4198"/>
</dbReference>
<evidence type="ECO:0000313" key="3">
    <source>
        <dbReference type="Proteomes" id="UP000316993"/>
    </source>
</evidence>